<dbReference type="EMBL" id="AP020326">
    <property type="protein sequence ID" value="BBN49308.1"/>
    <property type="molecule type" value="Genomic_DNA"/>
</dbReference>
<accession>A0AAI8X415</accession>
<proteinExistence type="predicted"/>
<dbReference type="AlphaFoldDB" id="A0AAI8X415"/>
<keyword evidence="1" id="KW-0812">Transmembrane</keyword>
<feature type="transmembrane region" description="Helical" evidence="1">
    <location>
        <begin position="133"/>
        <end position="152"/>
    </location>
</feature>
<reference evidence="2 3" key="1">
    <citation type="submission" date="2019-09" db="EMBL/GenBank/DDBJ databases">
        <title>Complete genome sequence of Mycobacterium avium subsp. hominissuis strain JP-H-1.</title>
        <authorList>
            <person name="Kinoshita Y."/>
            <person name="Niwa H."/>
            <person name="Uchida-Fujii E."/>
            <person name="Nukada T."/>
        </authorList>
    </citation>
    <scope>NUCLEOTIDE SEQUENCE [LARGE SCALE GENOMIC DNA]</scope>
    <source>
        <strain evidence="2 3">JP-H-1</strain>
    </source>
</reference>
<keyword evidence="1" id="KW-0472">Membrane</keyword>
<feature type="transmembrane region" description="Helical" evidence="1">
    <location>
        <begin position="29"/>
        <end position="48"/>
    </location>
</feature>
<organism evidence="2 3">
    <name type="scientific">Mycobacterium avium subsp. hominissuis</name>
    <dbReference type="NCBI Taxonomy" id="439334"/>
    <lineage>
        <taxon>Bacteria</taxon>
        <taxon>Bacillati</taxon>
        <taxon>Actinomycetota</taxon>
        <taxon>Actinomycetes</taxon>
        <taxon>Mycobacteriales</taxon>
        <taxon>Mycobacteriaceae</taxon>
        <taxon>Mycobacterium</taxon>
        <taxon>Mycobacterium avium complex (MAC)</taxon>
    </lineage>
</organism>
<keyword evidence="1" id="KW-1133">Transmembrane helix</keyword>
<evidence type="ECO:0000256" key="1">
    <source>
        <dbReference type="SAM" id="Phobius"/>
    </source>
</evidence>
<evidence type="ECO:0000313" key="2">
    <source>
        <dbReference type="EMBL" id="BBN49308.1"/>
    </source>
</evidence>
<feature type="transmembrane region" description="Helical" evidence="1">
    <location>
        <begin position="195"/>
        <end position="215"/>
    </location>
</feature>
<feature type="transmembrane region" description="Helical" evidence="1">
    <location>
        <begin position="108"/>
        <end position="127"/>
    </location>
</feature>
<protein>
    <submittedName>
        <fullName evidence="2">Uncharacterized protein</fullName>
    </submittedName>
</protein>
<name>A0AAI8X415_MYCAV</name>
<evidence type="ECO:0000313" key="3">
    <source>
        <dbReference type="Proteomes" id="UP000327362"/>
    </source>
</evidence>
<dbReference type="Proteomes" id="UP000327362">
    <property type="component" value="Chromosome"/>
</dbReference>
<sequence length="343" mass="36695">MHCCVAAVTFGLLAPLLMPDLMARMAWPWRLVFLVGVSALFAQQAVIVGRRASHEYVAATRGLDRAERAQAIAASVRGDVPASAAVLVAAIRIAHLRLGFGRSTPNRIAVSYGLLTVSWLALTATNADGPGRMALKGVVAAFLAVTGVRGWLVARRVERRIILLQDASQRLPGAAAALRAAPRTEPASPRWRPTVALLTAVVLVTTGALAAVYLAHRQSPDCRTANDMARFVASHPDMLDPAFIPANSGGPTLADYQLWSEQLDRYAALSGGDVAPGLRSAAALSARATAVVREARADPADWQDPRQQRRRNDYATIAGQLVTEVRALESHCPPRSSLLTRRT</sequence>
<gene>
    <name evidence="2" type="ORF">JPH1_37830</name>
</gene>